<dbReference type="FunCoup" id="F5Y9X5">
    <property type="interactions" value="303"/>
</dbReference>
<dbReference type="SMART" id="SM00388">
    <property type="entry name" value="HisKA"/>
    <property type="match status" value="1"/>
</dbReference>
<dbReference type="Gene3D" id="3.40.50.2300">
    <property type="match status" value="2"/>
</dbReference>
<evidence type="ECO:0000259" key="19">
    <source>
        <dbReference type="PROSITE" id="PS50109"/>
    </source>
</evidence>
<keyword evidence="12" id="KW-0902">Two-component regulatory system</keyword>
<dbReference type="Pfam" id="PF02518">
    <property type="entry name" value="HATPase_c"/>
    <property type="match status" value="1"/>
</dbReference>
<keyword evidence="13" id="KW-0472">Membrane</keyword>
<feature type="modified residue" description="4-aspartylphosphate" evidence="17">
    <location>
        <position position="453"/>
    </location>
</feature>
<keyword evidence="9 22" id="KW-0418">Kinase</keyword>
<name>F5Y9X5_LEAAZ</name>
<dbReference type="OrthoDB" id="6192248at2"/>
<dbReference type="InParanoid" id="F5Y9X5"/>
<keyword evidence="6" id="KW-0808">Transferase</keyword>
<dbReference type="PROSITE" id="PS50109">
    <property type="entry name" value="HIS_KIN"/>
    <property type="match status" value="1"/>
</dbReference>
<keyword evidence="10" id="KW-0067">ATP-binding</keyword>
<dbReference type="SUPFAM" id="SSF52172">
    <property type="entry name" value="CheY-like"/>
    <property type="match status" value="2"/>
</dbReference>
<feature type="domain" description="HPt" evidence="21">
    <location>
        <begin position="751"/>
        <end position="848"/>
    </location>
</feature>
<dbReference type="AlphaFoldDB" id="F5Y9X5"/>
<dbReference type="PANTHER" id="PTHR45339:SF1">
    <property type="entry name" value="HYBRID SIGNAL TRANSDUCTION HISTIDINE KINASE J"/>
    <property type="match status" value="1"/>
</dbReference>
<dbReference type="Gene3D" id="1.20.120.160">
    <property type="entry name" value="HPT domain"/>
    <property type="match status" value="1"/>
</dbReference>
<sequence length="848" mass="94342">MEAKKSAGLFSRFFTESDAAMAIMDIEGFVIASNRRLETLLASLSVSALRQPLSIRDILSSKQTSLFWSSLSRIVKRETREVNFETALHPKDEEEGVFHFYNIHAWLLEKDGSAQPGLQGPFIGILIEDRTMARQEEKRLLEDKEIAEKAMEAKSQFLANMSHEIRTPIQTIIGMVELLQDTSLDHEQSEYSSQVKFSAEVLLSLINDILDFSKIEAGKMELEHIDFDLEQTIEQAVEMISMEAHRKGLSIATDVPLEACIIIRGDPNKFRQILINLAKNAVKFTKEGGVTVTAQLTELGKQEAIRVSVHDTGIGISEEARSRLFTTFMQADASNTRRFGGTGLGLAISKNLVELMGGIIEMVPGEEGGSVFRFTIPLERSDQMPPPLPVPAGGLEIPILVVDDRSRPRTITCSYLVDLGYRRIEPASSGDEALKLMREAAARGTPFKICFIDMIMPVMDGWRLAAEIHNDEKINNADLILMVPHGLLGTDTKMTLLRWFKAYISKPIKRRNLAATINTALNKNEETDEPAEMEPVSELEALPDEEAKRPPPARANENKPTVLIAEDHPVNQKLFAMIMDKLGYPSILADDGQDAMEKALANNIALIFMDIQMPRMNGYEATENLRKKGFKKPIIAVTASAFADEREHCLSIGIDDILTKPFKRPDIEKMLLKWINLRQEEPPAEADELPEGFLEEADTIHHSKKRAEIFGYIDEGLESPEAVKEIQLQPIAAGTAAVFDSAEMLDTFMGNSEMAVSLLSRFIERTGTQIDAIPALRESGDMDTARREAHTIKGAALTMGGKELGHAAARLEAAFKNKDEAEMEAGFQPLKEAFARFCKEAGDFLKKQ</sequence>
<evidence type="ECO:0000256" key="9">
    <source>
        <dbReference type="ARBA" id="ARBA00022777"/>
    </source>
</evidence>
<dbReference type="SMART" id="SM00387">
    <property type="entry name" value="HATPase_c"/>
    <property type="match status" value="1"/>
</dbReference>
<evidence type="ECO:0000256" key="5">
    <source>
        <dbReference type="ARBA" id="ARBA00022553"/>
    </source>
</evidence>
<feature type="domain" description="Response regulatory" evidence="20">
    <location>
        <begin position="561"/>
        <end position="675"/>
    </location>
</feature>
<dbReference type="EMBL" id="CP001841">
    <property type="protein sequence ID" value="AEF81994.1"/>
    <property type="molecule type" value="Genomic_DNA"/>
</dbReference>
<evidence type="ECO:0000256" key="15">
    <source>
        <dbReference type="ARBA" id="ARBA00068150"/>
    </source>
</evidence>
<dbReference type="InterPro" id="IPR036097">
    <property type="entry name" value="HisK_dim/P_sf"/>
</dbReference>
<evidence type="ECO:0000256" key="18">
    <source>
        <dbReference type="SAM" id="MobiDB-lite"/>
    </source>
</evidence>
<reference evidence="23" key="1">
    <citation type="submission" date="2009-12" db="EMBL/GenBank/DDBJ databases">
        <title>Complete sequence of Treponema azotonutricium strain ZAS-9.</title>
        <authorList>
            <person name="Tetu S.G."/>
            <person name="Matson E."/>
            <person name="Ren Q."/>
            <person name="Seshadri R."/>
            <person name="Elbourne L."/>
            <person name="Hassan K.A."/>
            <person name="Durkin A."/>
            <person name="Radune D."/>
            <person name="Mohamoud Y."/>
            <person name="Shay R."/>
            <person name="Jin S."/>
            <person name="Zhang X."/>
            <person name="Lucey K."/>
            <person name="Ballor N.R."/>
            <person name="Ottesen E."/>
            <person name="Rosenthal R."/>
            <person name="Allen A."/>
            <person name="Leadbetter J.R."/>
            <person name="Paulsen I.T."/>
        </authorList>
    </citation>
    <scope>NUCLEOTIDE SEQUENCE [LARGE SCALE GENOMIC DNA]</scope>
    <source>
        <strain evidence="23">ATCC BAA-888 / DSM 13862 / ZAS-9</strain>
    </source>
</reference>
<feature type="modified residue" description="4-aspartylphosphate" evidence="17">
    <location>
        <position position="610"/>
    </location>
</feature>
<dbReference type="SMART" id="SM00073">
    <property type="entry name" value="HPT"/>
    <property type="match status" value="1"/>
</dbReference>
<evidence type="ECO:0000256" key="17">
    <source>
        <dbReference type="PROSITE-ProRule" id="PRU00169"/>
    </source>
</evidence>
<evidence type="ECO:0000256" key="12">
    <source>
        <dbReference type="ARBA" id="ARBA00023012"/>
    </source>
</evidence>
<evidence type="ECO:0000256" key="1">
    <source>
        <dbReference type="ARBA" id="ARBA00000085"/>
    </source>
</evidence>
<dbReference type="Gene3D" id="3.30.565.10">
    <property type="entry name" value="Histidine kinase-like ATPase, C-terminal domain"/>
    <property type="match status" value="1"/>
</dbReference>
<evidence type="ECO:0000256" key="4">
    <source>
        <dbReference type="ARBA" id="ARBA00022475"/>
    </source>
</evidence>
<feature type="domain" description="Histidine kinase" evidence="19">
    <location>
        <begin position="160"/>
        <end position="380"/>
    </location>
</feature>
<comment type="catalytic activity">
    <reaction evidence="1">
        <text>ATP + protein L-histidine = ADP + protein N-phospho-L-histidine.</text>
        <dbReference type="EC" id="2.7.13.3"/>
    </reaction>
</comment>
<evidence type="ECO:0000256" key="3">
    <source>
        <dbReference type="ARBA" id="ARBA00012438"/>
    </source>
</evidence>
<organism evidence="22 23">
    <name type="scientific">Leadbettera azotonutricia (strain ATCC BAA-888 / DSM 13862 / ZAS-9)</name>
    <name type="common">Treponema azotonutricium</name>
    <dbReference type="NCBI Taxonomy" id="545695"/>
    <lineage>
        <taxon>Bacteria</taxon>
        <taxon>Pseudomonadati</taxon>
        <taxon>Spirochaetota</taxon>
        <taxon>Spirochaetia</taxon>
        <taxon>Spirochaetales</taxon>
        <taxon>Breznakiellaceae</taxon>
        <taxon>Leadbettera</taxon>
    </lineage>
</organism>
<dbReference type="STRING" id="545695.TREAZ_3144"/>
<dbReference type="SUPFAM" id="SSF47384">
    <property type="entry name" value="Homodimeric domain of signal transducing histidine kinase"/>
    <property type="match status" value="1"/>
</dbReference>
<evidence type="ECO:0000313" key="23">
    <source>
        <dbReference type="Proteomes" id="UP000009222"/>
    </source>
</evidence>
<dbReference type="EC" id="2.7.13.3" evidence="3"/>
<comment type="subcellular location">
    <subcellularLocation>
        <location evidence="2">Cell membrane</location>
        <topology evidence="2">Multi-pass membrane protein</topology>
    </subcellularLocation>
</comment>
<protein>
    <recommendedName>
        <fullName evidence="15">Sensory/regulatory protein RpfC</fullName>
        <ecNumber evidence="3">2.7.13.3</ecNumber>
    </recommendedName>
</protein>
<dbReference type="eggNOG" id="COG2205">
    <property type="taxonomic scope" value="Bacteria"/>
</dbReference>
<evidence type="ECO:0000259" key="21">
    <source>
        <dbReference type="PROSITE" id="PS50894"/>
    </source>
</evidence>
<feature type="compositionally biased region" description="Acidic residues" evidence="18">
    <location>
        <begin position="526"/>
        <end position="544"/>
    </location>
</feature>
<dbReference type="GO" id="GO:0005524">
    <property type="term" value="F:ATP binding"/>
    <property type="evidence" value="ECO:0007669"/>
    <property type="project" value="UniProtKB-KW"/>
</dbReference>
<dbReference type="InterPro" id="IPR004358">
    <property type="entry name" value="Sig_transdc_His_kin-like_C"/>
</dbReference>
<dbReference type="InterPro" id="IPR008207">
    <property type="entry name" value="Sig_transdc_His_kin_Hpt_dom"/>
</dbReference>
<evidence type="ECO:0000256" key="7">
    <source>
        <dbReference type="ARBA" id="ARBA00022692"/>
    </source>
</evidence>
<evidence type="ECO:0000313" key="22">
    <source>
        <dbReference type="EMBL" id="AEF81994.1"/>
    </source>
</evidence>
<dbReference type="PROSITE" id="PS50894">
    <property type="entry name" value="HPT"/>
    <property type="match status" value="1"/>
</dbReference>
<dbReference type="CDD" id="cd16922">
    <property type="entry name" value="HATPase_EvgS-ArcB-TorS-like"/>
    <property type="match status" value="1"/>
</dbReference>
<dbReference type="FunFam" id="3.30.565.10:FF:000010">
    <property type="entry name" value="Sensor histidine kinase RcsC"/>
    <property type="match status" value="1"/>
</dbReference>
<dbReference type="SUPFAM" id="SSF47226">
    <property type="entry name" value="Histidine-containing phosphotransfer domain, HPT domain"/>
    <property type="match status" value="1"/>
</dbReference>
<dbReference type="GO" id="GO:0000155">
    <property type="term" value="F:phosphorelay sensor kinase activity"/>
    <property type="evidence" value="ECO:0007669"/>
    <property type="project" value="InterPro"/>
</dbReference>
<proteinExistence type="predicted"/>
<dbReference type="InterPro" id="IPR001789">
    <property type="entry name" value="Sig_transdc_resp-reg_receiver"/>
</dbReference>
<keyword evidence="8" id="KW-0547">Nucleotide-binding</keyword>
<dbReference type="CDD" id="cd00088">
    <property type="entry name" value="HPT"/>
    <property type="match status" value="1"/>
</dbReference>
<evidence type="ECO:0000256" key="10">
    <source>
        <dbReference type="ARBA" id="ARBA00022840"/>
    </source>
</evidence>
<keyword evidence="23" id="KW-1185">Reference proteome</keyword>
<evidence type="ECO:0000256" key="8">
    <source>
        <dbReference type="ARBA" id="ARBA00022741"/>
    </source>
</evidence>
<dbReference type="Gene3D" id="1.10.287.130">
    <property type="match status" value="1"/>
</dbReference>
<accession>F5Y9X5</accession>
<dbReference type="Pfam" id="PF00072">
    <property type="entry name" value="Response_reg"/>
    <property type="match status" value="2"/>
</dbReference>
<dbReference type="SMART" id="SM00448">
    <property type="entry name" value="REC"/>
    <property type="match status" value="2"/>
</dbReference>
<gene>
    <name evidence="22" type="ordered locus">TREAZ_3144</name>
</gene>
<dbReference type="PROSITE" id="PS50110">
    <property type="entry name" value="RESPONSE_REGULATORY"/>
    <property type="match status" value="2"/>
</dbReference>
<dbReference type="InterPro" id="IPR003661">
    <property type="entry name" value="HisK_dim/P_dom"/>
</dbReference>
<dbReference type="SUPFAM" id="SSF55874">
    <property type="entry name" value="ATPase domain of HSP90 chaperone/DNA topoisomerase II/histidine kinase"/>
    <property type="match status" value="1"/>
</dbReference>
<dbReference type="PRINTS" id="PR00344">
    <property type="entry name" value="BCTRLSENSOR"/>
</dbReference>
<comment type="subunit">
    <text evidence="14">At low DSF concentrations, interacts with RpfF.</text>
</comment>
<dbReference type="InterPro" id="IPR003594">
    <property type="entry name" value="HATPase_dom"/>
</dbReference>
<evidence type="ECO:0000256" key="6">
    <source>
        <dbReference type="ARBA" id="ARBA00022679"/>
    </source>
</evidence>
<evidence type="ECO:0000256" key="13">
    <source>
        <dbReference type="ARBA" id="ARBA00023136"/>
    </source>
</evidence>
<feature type="region of interest" description="Disordered" evidence="18">
    <location>
        <begin position="521"/>
        <end position="557"/>
    </location>
</feature>
<evidence type="ECO:0000256" key="11">
    <source>
        <dbReference type="ARBA" id="ARBA00022989"/>
    </source>
</evidence>
<evidence type="ECO:0000256" key="16">
    <source>
        <dbReference type="PROSITE-ProRule" id="PRU00110"/>
    </source>
</evidence>
<dbReference type="CDD" id="cd00082">
    <property type="entry name" value="HisKA"/>
    <property type="match status" value="1"/>
</dbReference>
<feature type="domain" description="Response regulatory" evidence="20">
    <location>
        <begin position="398"/>
        <end position="521"/>
    </location>
</feature>
<evidence type="ECO:0000256" key="14">
    <source>
        <dbReference type="ARBA" id="ARBA00064003"/>
    </source>
</evidence>
<reference evidence="22 23" key="2">
    <citation type="journal article" date="2011" name="ISME J.">
        <title>RNA-seq reveals cooperative metabolic interactions between two termite-gut spirochete species in co-culture.</title>
        <authorList>
            <person name="Rosenthal A.Z."/>
            <person name="Matson E.G."/>
            <person name="Eldar A."/>
            <person name="Leadbetter J.R."/>
        </authorList>
    </citation>
    <scope>NUCLEOTIDE SEQUENCE [LARGE SCALE GENOMIC DNA]</scope>
    <source>
        <strain evidence="23">ATCC BAA-888 / DSM 13862 / ZAS-9</strain>
    </source>
</reference>
<dbReference type="FunFam" id="1.10.287.130:FF:000002">
    <property type="entry name" value="Two-component osmosensing histidine kinase"/>
    <property type="match status" value="1"/>
</dbReference>
<dbReference type="InterPro" id="IPR036641">
    <property type="entry name" value="HPT_dom_sf"/>
</dbReference>
<evidence type="ECO:0000256" key="2">
    <source>
        <dbReference type="ARBA" id="ARBA00004651"/>
    </source>
</evidence>
<feature type="modified residue" description="Phosphohistidine" evidence="16">
    <location>
        <position position="790"/>
    </location>
</feature>
<dbReference type="Pfam" id="PF00512">
    <property type="entry name" value="HisKA"/>
    <property type="match status" value="1"/>
</dbReference>
<dbReference type="Pfam" id="PF01627">
    <property type="entry name" value="Hpt"/>
    <property type="match status" value="1"/>
</dbReference>
<dbReference type="InterPro" id="IPR011006">
    <property type="entry name" value="CheY-like_superfamily"/>
</dbReference>
<dbReference type="InterPro" id="IPR005467">
    <property type="entry name" value="His_kinase_dom"/>
</dbReference>
<dbReference type="CDD" id="cd17546">
    <property type="entry name" value="REC_hyHK_CKI1_RcsC-like"/>
    <property type="match status" value="1"/>
</dbReference>
<dbReference type="KEGG" id="taz:TREAZ_3144"/>
<dbReference type="GO" id="GO:0005886">
    <property type="term" value="C:plasma membrane"/>
    <property type="evidence" value="ECO:0007669"/>
    <property type="project" value="UniProtKB-SubCell"/>
</dbReference>
<dbReference type="Proteomes" id="UP000009222">
    <property type="component" value="Chromosome"/>
</dbReference>
<keyword evidence="7" id="KW-0812">Transmembrane</keyword>
<dbReference type="RefSeq" id="WP_015712415.1">
    <property type="nucleotide sequence ID" value="NC_015577.1"/>
</dbReference>
<dbReference type="PANTHER" id="PTHR45339">
    <property type="entry name" value="HYBRID SIGNAL TRANSDUCTION HISTIDINE KINASE J"/>
    <property type="match status" value="1"/>
</dbReference>
<evidence type="ECO:0000259" key="20">
    <source>
        <dbReference type="PROSITE" id="PS50110"/>
    </source>
</evidence>
<keyword evidence="5 17" id="KW-0597">Phosphoprotein</keyword>
<keyword evidence="11" id="KW-1133">Transmembrane helix</keyword>
<keyword evidence="4" id="KW-1003">Cell membrane</keyword>
<dbReference type="HOGENOM" id="CLU_000445_104_15_12"/>
<dbReference type="InterPro" id="IPR036890">
    <property type="entry name" value="HATPase_C_sf"/>
</dbReference>